<reference evidence="3" key="1">
    <citation type="journal article" date="2017" name="Cell">
        <title>Insights into land plant evolution garnered from the Marchantia polymorpha genome.</title>
        <authorList>
            <person name="Bowman J.L."/>
            <person name="Kohchi T."/>
            <person name="Yamato K.T."/>
            <person name="Jenkins J."/>
            <person name="Shu S."/>
            <person name="Ishizaki K."/>
            <person name="Yamaoka S."/>
            <person name="Nishihama R."/>
            <person name="Nakamura Y."/>
            <person name="Berger F."/>
            <person name="Adam C."/>
            <person name="Aki S.S."/>
            <person name="Althoff F."/>
            <person name="Araki T."/>
            <person name="Arteaga-Vazquez M.A."/>
            <person name="Balasubrmanian S."/>
            <person name="Barry K."/>
            <person name="Bauer D."/>
            <person name="Boehm C.R."/>
            <person name="Briginshaw L."/>
            <person name="Caballero-Perez J."/>
            <person name="Catarino B."/>
            <person name="Chen F."/>
            <person name="Chiyoda S."/>
            <person name="Chovatia M."/>
            <person name="Davies K.M."/>
            <person name="Delmans M."/>
            <person name="Demura T."/>
            <person name="Dierschke T."/>
            <person name="Dolan L."/>
            <person name="Dorantes-Acosta A.E."/>
            <person name="Eklund D.M."/>
            <person name="Florent S.N."/>
            <person name="Flores-Sandoval E."/>
            <person name="Fujiyama A."/>
            <person name="Fukuzawa H."/>
            <person name="Galik B."/>
            <person name="Grimanelli D."/>
            <person name="Grimwood J."/>
            <person name="Grossniklaus U."/>
            <person name="Hamada T."/>
            <person name="Haseloff J."/>
            <person name="Hetherington A.J."/>
            <person name="Higo A."/>
            <person name="Hirakawa Y."/>
            <person name="Hundley H.N."/>
            <person name="Ikeda Y."/>
            <person name="Inoue K."/>
            <person name="Inoue S.I."/>
            <person name="Ishida S."/>
            <person name="Jia Q."/>
            <person name="Kakita M."/>
            <person name="Kanazawa T."/>
            <person name="Kawai Y."/>
            <person name="Kawashima T."/>
            <person name="Kennedy M."/>
            <person name="Kinose K."/>
            <person name="Kinoshita T."/>
            <person name="Kohara Y."/>
            <person name="Koide E."/>
            <person name="Komatsu K."/>
            <person name="Kopischke S."/>
            <person name="Kubo M."/>
            <person name="Kyozuka J."/>
            <person name="Lagercrantz U."/>
            <person name="Lin S.S."/>
            <person name="Lindquist E."/>
            <person name="Lipzen A.M."/>
            <person name="Lu C.W."/>
            <person name="De Luna E."/>
            <person name="Martienssen R.A."/>
            <person name="Minamino N."/>
            <person name="Mizutani M."/>
            <person name="Mizutani M."/>
            <person name="Mochizuki N."/>
            <person name="Monte I."/>
            <person name="Mosher R."/>
            <person name="Nagasaki H."/>
            <person name="Nakagami H."/>
            <person name="Naramoto S."/>
            <person name="Nishitani K."/>
            <person name="Ohtani M."/>
            <person name="Okamoto T."/>
            <person name="Okumura M."/>
            <person name="Phillips J."/>
            <person name="Pollak B."/>
            <person name="Reinders A."/>
            <person name="Rovekamp M."/>
            <person name="Sano R."/>
            <person name="Sawa S."/>
            <person name="Schmid M.W."/>
            <person name="Shirakawa M."/>
            <person name="Solano R."/>
            <person name="Spunde A."/>
            <person name="Suetsugu N."/>
            <person name="Sugano S."/>
            <person name="Sugiyama A."/>
            <person name="Sun R."/>
            <person name="Suzuki Y."/>
            <person name="Takenaka M."/>
            <person name="Takezawa D."/>
            <person name="Tomogane H."/>
            <person name="Tsuzuki M."/>
            <person name="Ueda T."/>
            <person name="Umeda M."/>
            <person name="Ward J.M."/>
            <person name="Watanabe Y."/>
            <person name="Yazaki K."/>
            <person name="Yokoyama R."/>
            <person name="Yoshitake Y."/>
            <person name="Yotsui I."/>
            <person name="Zachgo S."/>
            <person name="Schmutz J."/>
        </authorList>
    </citation>
    <scope>NUCLEOTIDE SEQUENCE [LARGE SCALE GENOMIC DNA]</scope>
    <source>
        <strain evidence="3">Tak-1</strain>
    </source>
</reference>
<organism evidence="2 3">
    <name type="scientific">Marchantia polymorpha</name>
    <name type="common">Common liverwort</name>
    <name type="synonym">Marchantia aquatica</name>
    <dbReference type="NCBI Taxonomy" id="3197"/>
    <lineage>
        <taxon>Eukaryota</taxon>
        <taxon>Viridiplantae</taxon>
        <taxon>Streptophyta</taxon>
        <taxon>Embryophyta</taxon>
        <taxon>Marchantiophyta</taxon>
        <taxon>Marchantiopsida</taxon>
        <taxon>Marchantiidae</taxon>
        <taxon>Marchantiales</taxon>
        <taxon>Marchantiaceae</taxon>
        <taxon>Marchantia</taxon>
    </lineage>
</organism>
<protein>
    <submittedName>
        <fullName evidence="2">Uncharacterized protein</fullName>
    </submittedName>
</protein>
<feature type="region of interest" description="Disordered" evidence="1">
    <location>
        <begin position="28"/>
        <end position="64"/>
    </location>
</feature>
<feature type="compositionally biased region" description="Basic residues" evidence="1">
    <location>
        <begin position="215"/>
        <end position="224"/>
    </location>
</feature>
<dbReference type="AlphaFoldDB" id="A0A2R6WIM5"/>
<accession>A0A2R6WIM5</accession>
<proteinExistence type="predicted"/>
<evidence type="ECO:0000313" key="2">
    <source>
        <dbReference type="EMBL" id="PTQ33715.1"/>
    </source>
</evidence>
<dbReference type="EMBL" id="KZ772758">
    <property type="protein sequence ID" value="PTQ33715.1"/>
    <property type="molecule type" value="Genomic_DNA"/>
</dbReference>
<feature type="compositionally biased region" description="Basic residues" evidence="1">
    <location>
        <begin position="55"/>
        <end position="64"/>
    </location>
</feature>
<dbReference type="Proteomes" id="UP000244005">
    <property type="component" value="Unassembled WGS sequence"/>
</dbReference>
<sequence>MGKGKREKGNGERGGDWRLCYSGAAQSHAWRGTDGKGAQLGTRSGGGQAGEKNRGKGRRSRVKGRTVGVLFAVRQFVRPSAPAHGGDGRQMEAARLSGQIRQFRDAAHPERASVWRSIARSVSLSPFPPPPRAPTHMLATFSAARTSLSLALCDRCRRPSPTPNPSPQPSPPPSDDHYYCASAGLRSVASASPNPVLPPPPLRERDEGAAAAAGSRRRILSPCE</sequence>
<name>A0A2R6WIM5_MARPO</name>
<feature type="compositionally biased region" description="Pro residues" evidence="1">
    <location>
        <begin position="160"/>
        <end position="173"/>
    </location>
</feature>
<gene>
    <name evidence="2" type="ORF">MARPO_0086s0042</name>
</gene>
<evidence type="ECO:0000313" key="3">
    <source>
        <dbReference type="Proteomes" id="UP000244005"/>
    </source>
</evidence>
<evidence type="ECO:0000256" key="1">
    <source>
        <dbReference type="SAM" id="MobiDB-lite"/>
    </source>
</evidence>
<keyword evidence="3" id="KW-1185">Reference proteome</keyword>
<feature type="region of interest" description="Disordered" evidence="1">
    <location>
        <begin position="155"/>
        <end position="224"/>
    </location>
</feature>